<evidence type="ECO:0000313" key="2">
    <source>
        <dbReference type="EMBL" id="TDQ46149.1"/>
    </source>
</evidence>
<protein>
    <submittedName>
        <fullName evidence="2">ABC-2 family transporter</fullName>
    </submittedName>
</protein>
<dbReference type="OrthoDB" id="5188656at2"/>
<feature type="transmembrane region" description="Helical" evidence="1">
    <location>
        <begin position="112"/>
        <end position="139"/>
    </location>
</feature>
<gene>
    <name evidence="2" type="ORF">EV190_12656</name>
</gene>
<feature type="transmembrane region" description="Helical" evidence="1">
    <location>
        <begin position="247"/>
        <end position="266"/>
    </location>
</feature>
<sequence length="271" mass="27080">MTSVGGVSEGARTVTGVLGAEWVKVRSVRSFSYVLAGAAMSALLMAALAWYSASLYDGLPDGQRAGLSVTSLVSVIGLPLQICFGVFGVLVVTSEYATGTIRSSLVAVPRRWPVLAAKAAVVAAVSLAAGLAAATATFFSTRAIAGERPMGFNEVPLSEGVPELFAAAAAVAAVALAGAGLGAVSRSTAGSVIGVVVLVYVLPIVALNLPEPWSERVSAVLLPGLVGQVSGVLSGTLSHALLSPPQALAVLALYAAVPLGAAALALRCRDA</sequence>
<dbReference type="AlphaFoldDB" id="A0A4R6UKX6"/>
<organism evidence="2 3">
    <name type="scientific">Actinorugispora endophytica</name>
    <dbReference type="NCBI Taxonomy" id="1605990"/>
    <lineage>
        <taxon>Bacteria</taxon>
        <taxon>Bacillati</taxon>
        <taxon>Actinomycetota</taxon>
        <taxon>Actinomycetes</taxon>
        <taxon>Streptosporangiales</taxon>
        <taxon>Nocardiopsidaceae</taxon>
        <taxon>Actinorugispora</taxon>
    </lineage>
</organism>
<comment type="caution">
    <text evidence="2">The sequence shown here is derived from an EMBL/GenBank/DDBJ whole genome shotgun (WGS) entry which is preliminary data.</text>
</comment>
<dbReference type="EMBL" id="SNYN01000026">
    <property type="protein sequence ID" value="TDQ46149.1"/>
    <property type="molecule type" value="Genomic_DNA"/>
</dbReference>
<feature type="transmembrane region" description="Helical" evidence="1">
    <location>
        <begin position="189"/>
        <end position="207"/>
    </location>
</feature>
<proteinExistence type="predicted"/>
<keyword evidence="1" id="KW-0812">Transmembrane</keyword>
<evidence type="ECO:0000313" key="3">
    <source>
        <dbReference type="Proteomes" id="UP000295281"/>
    </source>
</evidence>
<keyword evidence="1" id="KW-1133">Transmembrane helix</keyword>
<feature type="transmembrane region" description="Helical" evidence="1">
    <location>
        <begin position="65"/>
        <end position="92"/>
    </location>
</feature>
<feature type="transmembrane region" description="Helical" evidence="1">
    <location>
        <begin position="31"/>
        <end position="53"/>
    </location>
</feature>
<evidence type="ECO:0000256" key="1">
    <source>
        <dbReference type="SAM" id="Phobius"/>
    </source>
</evidence>
<keyword evidence="3" id="KW-1185">Reference proteome</keyword>
<accession>A0A4R6UKX6</accession>
<dbReference type="Proteomes" id="UP000295281">
    <property type="component" value="Unassembled WGS sequence"/>
</dbReference>
<keyword evidence="1" id="KW-0472">Membrane</keyword>
<name>A0A4R6UKX6_9ACTN</name>
<feature type="transmembrane region" description="Helical" evidence="1">
    <location>
        <begin position="160"/>
        <end position="183"/>
    </location>
</feature>
<reference evidence="2 3" key="1">
    <citation type="submission" date="2019-03" db="EMBL/GenBank/DDBJ databases">
        <title>Genomic Encyclopedia of Type Strains, Phase IV (KMG-IV): sequencing the most valuable type-strain genomes for metagenomic binning, comparative biology and taxonomic classification.</title>
        <authorList>
            <person name="Goeker M."/>
        </authorList>
    </citation>
    <scope>NUCLEOTIDE SEQUENCE [LARGE SCALE GENOMIC DNA]</scope>
    <source>
        <strain evidence="2 3">DSM 46770</strain>
    </source>
</reference>
<dbReference type="Pfam" id="PF12730">
    <property type="entry name" value="ABC2_membrane_4"/>
    <property type="match status" value="1"/>
</dbReference>